<dbReference type="Pfam" id="PF00753">
    <property type="entry name" value="Lactamase_B"/>
    <property type="match status" value="1"/>
</dbReference>
<dbReference type="InterPro" id="IPR050110">
    <property type="entry name" value="Glyoxalase_II_hydrolase"/>
</dbReference>
<dbReference type="InterPro" id="IPR017782">
    <property type="entry name" value="Hydroxyacylglutathione_Hdrlase"/>
</dbReference>
<evidence type="ECO:0000256" key="7">
    <source>
        <dbReference type="HAMAP-Rule" id="MF_01374"/>
    </source>
</evidence>
<dbReference type="Gene3D" id="3.60.15.10">
    <property type="entry name" value="Ribonuclease Z/Hydroxyacylglutathione hydrolase-like"/>
    <property type="match status" value="1"/>
</dbReference>
<feature type="binding site" evidence="7">
    <location>
        <position position="56"/>
    </location>
    <ligand>
        <name>Zn(2+)</name>
        <dbReference type="ChEBI" id="CHEBI:29105"/>
        <label>1</label>
    </ligand>
</feature>
<dbReference type="SUPFAM" id="SSF56281">
    <property type="entry name" value="Metallo-hydrolase/oxidoreductase"/>
    <property type="match status" value="1"/>
</dbReference>
<dbReference type="GO" id="GO:0004416">
    <property type="term" value="F:hydroxyacylglutathione hydrolase activity"/>
    <property type="evidence" value="ECO:0007669"/>
    <property type="project" value="UniProtKB-EC"/>
</dbReference>
<dbReference type="RefSeq" id="WP_248937190.1">
    <property type="nucleotide sequence ID" value="NZ_JAKILF010000007.1"/>
</dbReference>
<sequence length="258" mass="28721">MSLNVTAIPAFDDNYIWCLTQSGSPLAWVVDPGQAKPVTAYLEQEQLTLAGILITHHHWDHTGGINDLSARYPDIEVYGPANPEINGLTQELKDGQMVNLKGLDIQARVLTVPGHTLDHIAYVCDDRLFCGDTLFSGGCGRMFEGEPAQFHHSLSRLAALPANTRVYCAHEYTLSNLKFALMADPDNTELKAYQQECEALRAKGIPTLPSSIGKELAVNPFLRVDQRQVCKQINQHWQQNPADNVEAFALLRRWKDIA</sequence>
<dbReference type="HAMAP" id="MF_01374">
    <property type="entry name" value="Glyoxalase_2"/>
    <property type="match status" value="1"/>
</dbReference>
<evidence type="ECO:0000256" key="3">
    <source>
        <dbReference type="ARBA" id="ARBA00006759"/>
    </source>
</evidence>
<dbReference type="EMBL" id="JBHRTD010000017">
    <property type="protein sequence ID" value="MFC3139438.1"/>
    <property type="molecule type" value="Genomic_DNA"/>
</dbReference>
<feature type="binding site" evidence="7">
    <location>
        <position position="58"/>
    </location>
    <ligand>
        <name>Zn(2+)</name>
        <dbReference type="ChEBI" id="CHEBI:29105"/>
        <label>1</label>
    </ligand>
</feature>
<keyword evidence="6 7" id="KW-0862">Zinc</keyword>
<feature type="binding site" evidence="7">
    <location>
        <position position="61"/>
    </location>
    <ligand>
        <name>Zn(2+)</name>
        <dbReference type="ChEBI" id="CHEBI:29105"/>
        <label>2</label>
    </ligand>
</feature>
<dbReference type="InterPro" id="IPR036866">
    <property type="entry name" value="RibonucZ/Hydroxyglut_hydro"/>
</dbReference>
<evidence type="ECO:0000313" key="9">
    <source>
        <dbReference type="EMBL" id="MFC3139438.1"/>
    </source>
</evidence>
<comment type="catalytic activity">
    <reaction evidence="1 7">
        <text>an S-(2-hydroxyacyl)glutathione + H2O = a 2-hydroxy carboxylate + glutathione + H(+)</text>
        <dbReference type="Rhea" id="RHEA:21864"/>
        <dbReference type="ChEBI" id="CHEBI:15377"/>
        <dbReference type="ChEBI" id="CHEBI:15378"/>
        <dbReference type="ChEBI" id="CHEBI:57925"/>
        <dbReference type="ChEBI" id="CHEBI:58896"/>
        <dbReference type="ChEBI" id="CHEBI:71261"/>
        <dbReference type="EC" id="3.1.2.6"/>
    </reaction>
</comment>
<keyword evidence="10" id="KW-1185">Reference proteome</keyword>
<feature type="binding site" evidence="7">
    <location>
        <position position="132"/>
    </location>
    <ligand>
        <name>Zn(2+)</name>
        <dbReference type="ChEBI" id="CHEBI:29105"/>
        <label>2</label>
    </ligand>
</feature>
<comment type="cofactor">
    <cofactor evidence="7">
        <name>Zn(2+)</name>
        <dbReference type="ChEBI" id="CHEBI:29105"/>
    </cofactor>
    <text evidence="7">Binds 2 Zn(2+) ions per subunit.</text>
</comment>
<dbReference type="EC" id="3.1.2.6" evidence="7"/>
<dbReference type="Pfam" id="PF16123">
    <property type="entry name" value="HAGH_C"/>
    <property type="match status" value="1"/>
</dbReference>
<evidence type="ECO:0000256" key="4">
    <source>
        <dbReference type="ARBA" id="ARBA00022723"/>
    </source>
</evidence>
<dbReference type="InterPro" id="IPR035680">
    <property type="entry name" value="Clx_II_MBL"/>
</dbReference>
<feature type="binding site" evidence="7">
    <location>
        <position position="132"/>
    </location>
    <ligand>
        <name>Zn(2+)</name>
        <dbReference type="ChEBI" id="CHEBI:29105"/>
        <label>1</label>
    </ligand>
</feature>
<comment type="caution">
    <text evidence="9">The sequence shown here is derived from an EMBL/GenBank/DDBJ whole genome shotgun (WGS) entry which is preliminary data.</text>
</comment>
<feature type="domain" description="Metallo-beta-lactamase" evidence="8">
    <location>
        <begin position="13"/>
        <end position="170"/>
    </location>
</feature>
<proteinExistence type="inferred from homology"/>
<feature type="binding site" evidence="7">
    <location>
        <position position="60"/>
    </location>
    <ligand>
        <name>Zn(2+)</name>
        <dbReference type="ChEBI" id="CHEBI:29105"/>
        <label>2</label>
    </ligand>
</feature>
<dbReference type="PIRSF" id="PIRSF005457">
    <property type="entry name" value="Glx"/>
    <property type="match status" value="1"/>
</dbReference>
<dbReference type="PANTHER" id="PTHR43705">
    <property type="entry name" value="HYDROXYACYLGLUTATHIONE HYDROLASE"/>
    <property type="match status" value="1"/>
</dbReference>
<gene>
    <name evidence="7 9" type="primary">gloB</name>
    <name evidence="9" type="ORF">ACFOE0_14780</name>
</gene>
<organism evidence="9 10">
    <name type="scientific">Shewanella submarina</name>
    <dbReference type="NCBI Taxonomy" id="2016376"/>
    <lineage>
        <taxon>Bacteria</taxon>
        <taxon>Pseudomonadati</taxon>
        <taxon>Pseudomonadota</taxon>
        <taxon>Gammaproteobacteria</taxon>
        <taxon>Alteromonadales</taxon>
        <taxon>Shewanellaceae</taxon>
        <taxon>Shewanella</taxon>
    </lineage>
</organism>
<comment type="function">
    <text evidence="7">Thiolesterase that catalyzes the hydrolysis of S-D-lactoyl-glutathione to form glutathione and D-lactic acid.</text>
</comment>
<comment type="similarity">
    <text evidence="3 7">Belongs to the metallo-beta-lactamase superfamily. Glyoxalase II family.</text>
</comment>
<comment type="subunit">
    <text evidence="7">Monomer.</text>
</comment>
<keyword evidence="4 7" id="KW-0479">Metal-binding</keyword>
<evidence type="ECO:0000256" key="6">
    <source>
        <dbReference type="ARBA" id="ARBA00022833"/>
    </source>
</evidence>
<dbReference type="NCBIfam" id="TIGR03413">
    <property type="entry name" value="GSH_gloB"/>
    <property type="match status" value="1"/>
</dbReference>
<evidence type="ECO:0000313" key="10">
    <source>
        <dbReference type="Proteomes" id="UP001595621"/>
    </source>
</evidence>
<dbReference type="InterPro" id="IPR032282">
    <property type="entry name" value="HAGH_C"/>
</dbReference>
<evidence type="ECO:0000256" key="1">
    <source>
        <dbReference type="ARBA" id="ARBA00001623"/>
    </source>
</evidence>
<evidence type="ECO:0000256" key="2">
    <source>
        <dbReference type="ARBA" id="ARBA00004963"/>
    </source>
</evidence>
<evidence type="ECO:0000259" key="8">
    <source>
        <dbReference type="SMART" id="SM00849"/>
    </source>
</evidence>
<accession>A0ABV7GFE1</accession>
<dbReference type="Proteomes" id="UP001595621">
    <property type="component" value="Unassembled WGS sequence"/>
</dbReference>
<dbReference type="SMART" id="SM00849">
    <property type="entry name" value="Lactamase_B"/>
    <property type="match status" value="1"/>
</dbReference>
<keyword evidence="5 7" id="KW-0378">Hydrolase</keyword>
<protein>
    <recommendedName>
        <fullName evidence="7">Hydroxyacylglutathione hydrolase</fullName>
        <ecNumber evidence="7">3.1.2.6</ecNumber>
    </recommendedName>
    <alternativeName>
        <fullName evidence="7">Glyoxalase II</fullName>
        <shortName evidence="7">Glx II</shortName>
    </alternativeName>
</protein>
<evidence type="ECO:0000256" key="5">
    <source>
        <dbReference type="ARBA" id="ARBA00022801"/>
    </source>
</evidence>
<dbReference type="CDD" id="cd07723">
    <property type="entry name" value="hydroxyacylglutathione_hydrolase_MBL-fold"/>
    <property type="match status" value="1"/>
</dbReference>
<dbReference type="PANTHER" id="PTHR43705:SF1">
    <property type="entry name" value="HYDROXYACYLGLUTATHIONE HYDROLASE GLOB"/>
    <property type="match status" value="1"/>
</dbReference>
<feature type="binding site" evidence="7">
    <location>
        <position position="170"/>
    </location>
    <ligand>
        <name>Zn(2+)</name>
        <dbReference type="ChEBI" id="CHEBI:29105"/>
        <label>2</label>
    </ligand>
</feature>
<feature type="binding site" evidence="7">
    <location>
        <position position="115"/>
    </location>
    <ligand>
        <name>Zn(2+)</name>
        <dbReference type="ChEBI" id="CHEBI:29105"/>
        <label>1</label>
    </ligand>
</feature>
<dbReference type="InterPro" id="IPR001279">
    <property type="entry name" value="Metallo-B-lactamas"/>
</dbReference>
<comment type="pathway">
    <text evidence="2 7">Secondary metabolite metabolism; methylglyoxal degradation; (R)-lactate from methylglyoxal: step 2/2.</text>
</comment>
<reference evidence="10" key="1">
    <citation type="journal article" date="2019" name="Int. J. Syst. Evol. Microbiol.">
        <title>The Global Catalogue of Microorganisms (GCM) 10K type strain sequencing project: providing services to taxonomists for standard genome sequencing and annotation.</title>
        <authorList>
            <consortium name="The Broad Institute Genomics Platform"/>
            <consortium name="The Broad Institute Genome Sequencing Center for Infectious Disease"/>
            <person name="Wu L."/>
            <person name="Ma J."/>
        </authorList>
    </citation>
    <scope>NUCLEOTIDE SEQUENCE [LARGE SCALE GENOMIC DNA]</scope>
    <source>
        <strain evidence="10">KCTC 52277</strain>
    </source>
</reference>
<name>A0ABV7GFE1_9GAMM</name>